<accession>A0A067RJL4</accession>
<dbReference type="AlphaFoldDB" id="A0A067RJL4"/>
<gene>
    <name evidence="1" type="ORF">L798_07949</name>
</gene>
<evidence type="ECO:0000313" key="2">
    <source>
        <dbReference type="Proteomes" id="UP000027135"/>
    </source>
</evidence>
<dbReference type="PANTHER" id="PTHR33332">
    <property type="entry name" value="REVERSE TRANSCRIPTASE DOMAIN-CONTAINING PROTEIN"/>
    <property type="match status" value="1"/>
</dbReference>
<organism evidence="1 2">
    <name type="scientific">Zootermopsis nevadensis</name>
    <name type="common">Dampwood termite</name>
    <dbReference type="NCBI Taxonomy" id="136037"/>
    <lineage>
        <taxon>Eukaryota</taxon>
        <taxon>Metazoa</taxon>
        <taxon>Ecdysozoa</taxon>
        <taxon>Arthropoda</taxon>
        <taxon>Hexapoda</taxon>
        <taxon>Insecta</taxon>
        <taxon>Pterygota</taxon>
        <taxon>Neoptera</taxon>
        <taxon>Polyneoptera</taxon>
        <taxon>Dictyoptera</taxon>
        <taxon>Blattodea</taxon>
        <taxon>Blattoidea</taxon>
        <taxon>Termitoidae</taxon>
        <taxon>Termopsidae</taxon>
        <taxon>Zootermopsis</taxon>
    </lineage>
</organism>
<evidence type="ECO:0008006" key="3">
    <source>
        <dbReference type="Google" id="ProtNLM"/>
    </source>
</evidence>
<keyword evidence="2" id="KW-1185">Reference proteome</keyword>
<dbReference type="eggNOG" id="KOG1075">
    <property type="taxonomic scope" value="Eukaryota"/>
</dbReference>
<sequence length="228" mass="26713">MKINPSKSKAVSFTRSRVKEPLNYSLRDQVIPEVSSCKYLGILLSSDLSWADQVYYMVKKAWKALHFTMRVLKKGNSNTKSLAYTSLVRPILEYGAACWDPYREGQINELEQVQKKACKFAYHRSYSNWETLAQRRKIACICALFKAYTGEWAWKAIGDRLQRPYYLSRVDHIRKIRCRKQRTDIRKYSFVNRTIQLWNQLPADVLGTLSCKPSAFRKKIIKVINEVQ</sequence>
<proteinExistence type="predicted"/>
<dbReference type="InParanoid" id="A0A067RJL4"/>
<dbReference type="Proteomes" id="UP000027135">
    <property type="component" value="Unassembled WGS sequence"/>
</dbReference>
<evidence type="ECO:0000313" key="1">
    <source>
        <dbReference type="EMBL" id="KDR24007.1"/>
    </source>
</evidence>
<reference evidence="1 2" key="1">
    <citation type="journal article" date="2014" name="Nat. Commun.">
        <title>Molecular traces of alternative social organization in a termite genome.</title>
        <authorList>
            <person name="Terrapon N."/>
            <person name="Li C."/>
            <person name="Robertson H.M."/>
            <person name="Ji L."/>
            <person name="Meng X."/>
            <person name="Booth W."/>
            <person name="Chen Z."/>
            <person name="Childers C.P."/>
            <person name="Glastad K.M."/>
            <person name="Gokhale K."/>
            <person name="Gowin J."/>
            <person name="Gronenberg W."/>
            <person name="Hermansen R.A."/>
            <person name="Hu H."/>
            <person name="Hunt B.G."/>
            <person name="Huylmans A.K."/>
            <person name="Khalil S.M."/>
            <person name="Mitchell R.D."/>
            <person name="Munoz-Torres M.C."/>
            <person name="Mustard J.A."/>
            <person name="Pan H."/>
            <person name="Reese J.T."/>
            <person name="Scharf M.E."/>
            <person name="Sun F."/>
            <person name="Vogel H."/>
            <person name="Xiao J."/>
            <person name="Yang W."/>
            <person name="Yang Z."/>
            <person name="Yang Z."/>
            <person name="Zhou J."/>
            <person name="Zhu J."/>
            <person name="Brent C.S."/>
            <person name="Elsik C.G."/>
            <person name="Goodisman M.A."/>
            <person name="Liberles D.A."/>
            <person name="Roe R.M."/>
            <person name="Vargo E.L."/>
            <person name="Vilcinskas A."/>
            <person name="Wang J."/>
            <person name="Bornberg-Bauer E."/>
            <person name="Korb J."/>
            <person name="Zhang G."/>
            <person name="Liebig J."/>
        </authorList>
    </citation>
    <scope>NUCLEOTIDE SEQUENCE [LARGE SCALE GENOMIC DNA]</scope>
    <source>
        <tissue evidence="1">Whole organism</tissue>
    </source>
</reference>
<dbReference type="EMBL" id="KK852432">
    <property type="protein sequence ID" value="KDR24007.1"/>
    <property type="molecule type" value="Genomic_DNA"/>
</dbReference>
<name>A0A067RJL4_ZOONE</name>
<dbReference type="OMA" id="IACICAL"/>
<protein>
    <recommendedName>
        <fullName evidence="3">RNA-directed DNA polymerase from mobile element jockey</fullName>
    </recommendedName>
</protein>